<organism evidence="1">
    <name type="scientific">marine metagenome</name>
    <dbReference type="NCBI Taxonomy" id="408172"/>
    <lineage>
        <taxon>unclassified sequences</taxon>
        <taxon>metagenomes</taxon>
        <taxon>ecological metagenomes</taxon>
    </lineage>
</organism>
<proteinExistence type="predicted"/>
<evidence type="ECO:0000313" key="1">
    <source>
        <dbReference type="EMBL" id="SVA04765.1"/>
    </source>
</evidence>
<accession>A0A381SL34</accession>
<name>A0A381SL34_9ZZZZ</name>
<dbReference type="EMBL" id="UINC01003262">
    <property type="protein sequence ID" value="SVA04765.1"/>
    <property type="molecule type" value="Genomic_DNA"/>
</dbReference>
<gene>
    <name evidence="1" type="ORF">METZ01_LOCUS57619</name>
</gene>
<dbReference type="AlphaFoldDB" id="A0A381SL34"/>
<reference evidence="1" key="1">
    <citation type="submission" date="2018-05" db="EMBL/GenBank/DDBJ databases">
        <authorList>
            <person name="Lanie J.A."/>
            <person name="Ng W.-L."/>
            <person name="Kazmierczak K.M."/>
            <person name="Andrzejewski T.M."/>
            <person name="Davidsen T.M."/>
            <person name="Wayne K.J."/>
            <person name="Tettelin H."/>
            <person name="Glass J.I."/>
            <person name="Rusch D."/>
            <person name="Podicherti R."/>
            <person name="Tsui H.-C.T."/>
            <person name="Winkler M.E."/>
        </authorList>
    </citation>
    <scope>NUCLEOTIDE SEQUENCE</scope>
</reference>
<sequence>MSKSVSSLALNYTRLIRSFHESRSDTTEGGDSSEGDLKVSIYKIYIKIVVVVVWSPMRLCITRRDADGITR</sequence>
<protein>
    <submittedName>
        <fullName evidence="1">Uncharacterized protein</fullName>
    </submittedName>
</protein>